<dbReference type="PROSITE" id="PS00122">
    <property type="entry name" value="CARBOXYLESTERASE_B_1"/>
    <property type="match status" value="1"/>
</dbReference>
<gene>
    <name evidence="5" type="ORF">GA0074695_5836</name>
</gene>
<evidence type="ECO:0000256" key="2">
    <source>
        <dbReference type="ARBA" id="ARBA00022801"/>
    </source>
</evidence>
<organism evidence="5 6">
    <name type="scientific">Micromonospora viridifaciens</name>
    <dbReference type="NCBI Taxonomy" id="1881"/>
    <lineage>
        <taxon>Bacteria</taxon>
        <taxon>Bacillati</taxon>
        <taxon>Actinomycetota</taxon>
        <taxon>Actinomycetes</taxon>
        <taxon>Micromonosporales</taxon>
        <taxon>Micromonosporaceae</taxon>
        <taxon>Micromonospora</taxon>
    </lineage>
</organism>
<keyword evidence="6" id="KW-1185">Reference proteome</keyword>
<name>A0A1C4ZMZ8_MICVI</name>
<sequence>MAGSGSPAVVATDSGLVRGVLTDEYRSFQGIPYAAAPVGELRWASPQPVTPWTEVRDATQPGDACAQPAGIPMGRPSTSEDCLLLNVTTPRGGSNQLRPVMVWLHGGSLTYGAGDIYSPTGLVTRGDVVVVTVNYRLGALGFLAHQAFDAGASRSGNFGLEDQQAALRWVRRNAAAFGGDPRNVTLFGQSAGSFSACAHLASPASAGLFDKAIMQSGPCTAGWAPATTSSPRPRAVAQQEALALAKSLGCSDLATAAACLRAKPVSDLLTAAASLSDLGPVLGGPILPIDPAEALATGRFHRVPVIHGYNRDEERLRVWGLEVSGANCGPGVPTLPGRPQECPLTAAKYLDQLRQEWPGNAGKVAARYPSGRYASPSEALGGALTDAVWVRPTLDTAAALARYVPTYAYEFGDEQAPFFLGANQPSFPLGAFHTAELPYLFTVGYAQPLSDAQQALSEQMIAYWARFARTGDPSGPGTPTWSPYDGRHVLSLAPGAIRPMDAKAAHHYAFWQSLDR</sequence>
<dbReference type="PANTHER" id="PTHR11559">
    <property type="entry name" value="CARBOXYLESTERASE"/>
    <property type="match status" value="1"/>
</dbReference>
<accession>A0A1C4ZMZ8</accession>
<evidence type="ECO:0000259" key="4">
    <source>
        <dbReference type="Pfam" id="PF00135"/>
    </source>
</evidence>
<evidence type="ECO:0000256" key="3">
    <source>
        <dbReference type="RuleBase" id="RU361235"/>
    </source>
</evidence>
<evidence type="ECO:0000313" key="6">
    <source>
        <dbReference type="Proteomes" id="UP000198242"/>
    </source>
</evidence>
<dbReference type="EC" id="3.1.1.-" evidence="3"/>
<feature type="domain" description="Carboxylesterase type B" evidence="4">
    <location>
        <begin position="8"/>
        <end position="511"/>
    </location>
</feature>
<dbReference type="InterPro" id="IPR050309">
    <property type="entry name" value="Type-B_Carboxylest/Lipase"/>
</dbReference>
<dbReference type="GO" id="GO:0016787">
    <property type="term" value="F:hydrolase activity"/>
    <property type="evidence" value="ECO:0007669"/>
    <property type="project" value="UniProtKB-KW"/>
</dbReference>
<proteinExistence type="inferred from homology"/>
<dbReference type="OrthoDB" id="3199405at2"/>
<dbReference type="SUPFAM" id="SSF53474">
    <property type="entry name" value="alpha/beta-Hydrolases"/>
    <property type="match status" value="1"/>
</dbReference>
<dbReference type="Pfam" id="PF00135">
    <property type="entry name" value="COesterase"/>
    <property type="match status" value="1"/>
</dbReference>
<dbReference type="Gene3D" id="3.40.50.1820">
    <property type="entry name" value="alpha/beta hydrolase"/>
    <property type="match status" value="1"/>
</dbReference>
<dbReference type="InterPro" id="IPR019826">
    <property type="entry name" value="Carboxylesterase_B_AS"/>
</dbReference>
<dbReference type="EMBL" id="LT607411">
    <property type="protein sequence ID" value="SCF34308.1"/>
    <property type="molecule type" value="Genomic_DNA"/>
</dbReference>
<protein>
    <recommendedName>
        <fullName evidence="3">Carboxylic ester hydrolase</fullName>
        <ecNumber evidence="3">3.1.1.-</ecNumber>
    </recommendedName>
</protein>
<keyword evidence="2 3" id="KW-0378">Hydrolase</keyword>
<dbReference type="InterPro" id="IPR029058">
    <property type="entry name" value="AB_hydrolase_fold"/>
</dbReference>
<evidence type="ECO:0000313" key="5">
    <source>
        <dbReference type="EMBL" id="SCF34308.1"/>
    </source>
</evidence>
<dbReference type="InterPro" id="IPR002018">
    <property type="entry name" value="CarbesteraseB"/>
</dbReference>
<dbReference type="Proteomes" id="UP000198242">
    <property type="component" value="Chromosome I"/>
</dbReference>
<evidence type="ECO:0000256" key="1">
    <source>
        <dbReference type="ARBA" id="ARBA00005964"/>
    </source>
</evidence>
<reference evidence="6" key="1">
    <citation type="submission" date="2016-06" db="EMBL/GenBank/DDBJ databases">
        <authorList>
            <person name="Varghese N."/>
            <person name="Submissions Spin"/>
        </authorList>
    </citation>
    <scope>NUCLEOTIDE SEQUENCE [LARGE SCALE GENOMIC DNA]</scope>
    <source>
        <strain evidence="6">DSM 43909</strain>
    </source>
</reference>
<comment type="similarity">
    <text evidence="1 3">Belongs to the type-B carboxylesterase/lipase family.</text>
</comment>
<dbReference type="AlphaFoldDB" id="A0A1C4ZMZ8"/>